<name>A0ABP6WZ43_9ACTN</name>
<gene>
    <name evidence="2" type="ORF">GCM10022197_11430</name>
</gene>
<evidence type="ECO:0000256" key="1">
    <source>
        <dbReference type="SAM" id="MobiDB-lite"/>
    </source>
</evidence>
<sequence length="149" mass="16384">MADEQGSGEGFSDAERAAMQQRKAELREQAKGGKGSAKKEREAQACLDAIAALEGTDRTIAERLHAIVTEEAPQLEHKTWYGFPSYARDGKVVVFYQPASKFGTRYGTVGFSEDANLDDGVFWPAAYAVLAVDDEVERRLRELVRRAAG</sequence>
<organism evidence="2 3">
    <name type="scientific">Microlunatus spumicola</name>
    <dbReference type="NCBI Taxonomy" id="81499"/>
    <lineage>
        <taxon>Bacteria</taxon>
        <taxon>Bacillati</taxon>
        <taxon>Actinomycetota</taxon>
        <taxon>Actinomycetes</taxon>
        <taxon>Propionibacteriales</taxon>
        <taxon>Propionibacteriaceae</taxon>
        <taxon>Microlunatus</taxon>
    </lineage>
</organism>
<dbReference type="EMBL" id="BAAAYR010000001">
    <property type="protein sequence ID" value="GAA3557872.1"/>
    <property type="molecule type" value="Genomic_DNA"/>
</dbReference>
<comment type="caution">
    <text evidence="2">The sequence shown here is derived from an EMBL/GenBank/DDBJ whole genome shotgun (WGS) entry which is preliminary data.</text>
</comment>
<protein>
    <recommendedName>
        <fullName evidence="4">YdhG-like domain-containing protein</fullName>
    </recommendedName>
</protein>
<accession>A0ABP6WZ43</accession>
<dbReference type="RefSeq" id="WP_204911842.1">
    <property type="nucleotide sequence ID" value="NZ_BAAAYR010000001.1"/>
</dbReference>
<proteinExistence type="predicted"/>
<reference evidence="3" key="1">
    <citation type="journal article" date="2019" name="Int. J. Syst. Evol. Microbiol.">
        <title>The Global Catalogue of Microorganisms (GCM) 10K type strain sequencing project: providing services to taxonomists for standard genome sequencing and annotation.</title>
        <authorList>
            <consortium name="The Broad Institute Genomics Platform"/>
            <consortium name="The Broad Institute Genome Sequencing Center for Infectious Disease"/>
            <person name="Wu L."/>
            <person name="Ma J."/>
        </authorList>
    </citation>
    <scope>NUCLEOTIDE SEQUENCE [LARGE SCALE GENOMIC DNA]</scope>
    <source>
        <strain evidence="3">JCM 16540</strain>
    </source>
</reference>
<feature type="region of interest" description="Disordered" evidence="1">
    <location>
        <begin position="1"/>
        <end position="41"/>
    </location>
</feature>
<evidence type="ECO:0008006" key="4">
    <source>
        <dbReference type="Google" id="ProtNLM"/>
    </source>
</evidence>
<feature type="compositionally biased region" description="Basic and acidic residues" evidence="1">
    <location>
        <begin position="22"/>
        <end position="41"/>
    </location>
</feature>
<keyword evidence="3" id="KW-1185">Reference proteome</keyword>
<dbReference type="SUPFAM" id="SSF159888">
    <property type="entry name" value="YdhG-like"/>
    <property type="match status" value="1"/>
</dbReference>
<dbReference type="Proteomes" id="UP001500767">
    <property type="component" value="Unassembled WGS sequence"/>
</dbReference>
<evidence type="ECO:0000313" key="3">
    <source>
        <dbReference type="Proteomes" id="UP001500767"/>
    </source>
</evidence>
<evidence type="ECO:0000313" key="2">
    <source>
        <dbReference type="EMBL" id="GAA3557872.1"/>
    </source>
</evidence>